<feature type="compositionally biased region" description="Polar residues" evidence="1">
    <location>
        <begin position="415"/>
        <end position="446"/>
    </location>
</feature>
<accession>A0AAD7N125</accession>
<feature type="region of interest" description="Disordered" evidence="1">
    <location>
        <begin position="36"/>
        <end position="65"/>
    </location>
</feature>
<feature type="compositionally biased region" description="Low complexity" evidence="1">
    <location>
        <begin position="369"/>
        <end position="389"/>
    </location>
</feature>
<protein>
    <submittedName>
        <fullName evidence="2">Uncharacterized protein</fullName>
    </submittedName>
</protein>
<name>A0AAD7N125_9AGAR</name>
<proteinExistence type="predicted"/>
<evidence type="ECO:0000313" key="3">
    <source>
        <dbReference type="Proteomes" id="UP001215280"/>
    </source>
</evidence>
<dbReference type="AlphaFoldDB" id="A0AAD7N125"/>
<dbReference type="EMBL" id="JARJLG010000124">
    <property type="protein sequence ID" value="KAJ7741149.1"/>
    <property type="molecule type" value="Genomic_DNA"/>
</dbReference>
<evidence type="ECO:0000313" key="2">
    <source>
        <dbReference type="EMBL" id="KAJ7741149.1"/>
    </source>
</evidence>
<sequence>MSYGSPIETYMPDWAPTDPTDSDFFDVTTAHKRAMHTMAGTRPTRDIPRSNFQSPDWLSDTNTSASSSHNDYLRMHSNGALQPDLVASASHSDLVSRGNMTYITLYRSNQILQEQFNSLQASFVSLTQSLTKTATTISPAPMPSASPFALPAGDTSLALPDLKEYPQVRFWSRKKYTVTKDTKTTTLNSTSAKRGSSRIVDDVNVMHRYLEKEDGSIVSGREAQEMRRTQASIFVEIKTKSRADLPQRWGEASLTVRNYHRSQMYSHHPILRLCNAHWKVDKMATDAYSSWYKKNVRKKENLKGSSLGSDGCTCICTCSALSDADEDDDMNPAADASSSSPPPTSNTSHKRKDAPSDSDLPQRSKKSKTLPSTSASATAPLASASASPLTPFPVDDTTPAPQSPTSPLVPLPESVSVSPGSTLQDSPVITNPSASPSANISTSETGPQEPLILTNPLDSAFGLENSEYGAECCEKEGPKHGLQCEYTSSLDMMHPFEDGKVRYTPFLDVALALTSLCIDMKTNEFQVARSDISIERSISCASQNTHSVD</sequence>
<feature type="compositionally biased region" description="Pro residues" evidence="1">
    <location>
        <begin position="401"/>
        <end position="410"/>
    </location>
</feature>
<evidence type="ECO:0000256" key="1">
    <source>
        <dbReference type="SAM" id="MobiDB-lite"/>
    </source>
</evidence>
<reference evidence="2" key="1">
    <citation type="submission" date="2023-03" db="EMBL/GenBank/DDBJ databases">
        <title>Massive genome expansion in bonnet fungi (Mycena s.s.) driven by repeated elements and novel gene families across ecological guilds.</title>
        <authorList>
            <consortium name="Lawrence Berkeley National Laboratory"/>
            <person name="Harder C.B."/>
            <person name="Miyauchi S."/>
            <person name="Viragh M."/>
            <person name="Kuo A."/>
            <person name="Thoen E."/>
            <person name="Andreopoulos B."/>
            <person name="Lu D."/>
            <person name="Skrede I."/>
            <person name="Drula E."/>
            <person name="Henrissat B."/>
            <person name="Morin E."/>
            <person name="Kohler A."/>
            <person name="Barry K."/>
            <person name="LaButti K."/>
            <person name="Morin E."/>
            <person name="Salamov A."/>
            <person name="Lipzen A."/>
            <person name="Mereny Z."/>
            <person name="Hegedus B."/>
            <person name="Baldrian P."/>
            <person name="Stursova M."/>
            <person name="Weitz H."/>
            <person name="Taylor A."/>
            <person name="Grigoriev I.V."/>
            <person name="Nagy L.G."/>
            <person name="Martin F."/>
            <person name="Kauserud H."/>
        </authorList>
    </citation>
    <scope>NUCLEOTIDE SEQUENCE</scope>
    <source>
        <strain evidence="2">CBHHK188m</strain>
    </source>
</reference>
<organism evidence="2 3">
    <name type="scientific">Mycena maculata</name>
    <dbReference type="NCBI Taxonomy" id="230809"/>
    <lineage>
        <taxon>Eukaryota</taxon>
        <taxon>Fungi</taxon>
        <taxon>Dikarya</taxon>
        <taxon>Basidiomycota</taxon>
        <taxon>Agaricomycotina</taxon>
        <taxon>Agaricomycetes</taxon>
        <taxon>Agaricomycetidae</taxon>
        <taxon>Agaricales</taxon>
        <taxon>Marasmiineae</taxon>
        <taxon>Mycenaceae</taxon>
        <taxon>Mycena</taxon>
    </lineage>
</organism>
<dbReference type="Proteomes" id="UP001215280">
    <property type="component" value="Unassembled WGS sequence"/>
</dbReference>
<comment type="caution">
    <text evidence="2">The sequence shown here is derived from an EMBL/GenBank/DDBJ whole genome shotgun (WGS) entry which is preliminary data.</text>
</comment>
<feature type="compositionally biased region" description="Polar residues" evidence="1">
    <location>
        <begin position="50"/>
        <end position="65"/>
    </location>
</feature>
<keyword evidence="3" id="KW-1185">Reference proteome</keyword>
<gene>
    <name evidence="2" type="ORF">DFH07DRAFT_965039</name>
</gene>
<feature type="region of interest" description="Disordered" evidence="1">
    <location>
        <begin position="327"/>
        <end position="449"/>
    </location>
</feature>